<dbReference type="Proteomes" id="UP000203816">
    <property type="component" value="Segment"/>
</dbReference>
<evidence type="ECO:0000313" key="3">
    <source>
        <dbReference type="EMBL" id="ANM46558.1"/>
    </source>
</evidence>
<keyword evidence="2" id="KW-0472">Membrane</keyword>
<feature type="coiled-coil region" evidence="1">
    <location>
        <begin position="72"/>
        <end position="99"/>
    </location>
</feature>
<keyword evidence="1" id="KW-0175">Coiled coil</keyword>
<dbReference type="KEGG" id="vg:29059409"/>
<name>A0A192YAP1_9CAUD</name>
<reference evidence="3 4" key="1">
    <citation type="submission" date="2016-04" db="EMBL/GenBank/DDBJ databases">
        <title>Comparative genomics of Morganella phages MP1 and MP2 define new clades among the T4 and T7-like Viruses.</title>
        <authorList>
            <person name="Pinto G."/>
            <person name="Oliveira A."/>
            <person name="Malgorzata L."/>
            <person name="Kropinski A."/>
            <person name="Azeredo J."/>
        </authorList>
    </citation>
    <scope>NUCLEOTIDE SEQUENCE [LARGE SCALE GENOMIC DNA]</scope>
</reference>
<evidence type="ECO:0000256" key="1">
    <source>
        <dbReference type="SAM" id="Coils"/>
    </source>
</evidence>
<accession>A0A192YAP1</accession>
<keyword evidence="4" id="KW-1185">Reference proteome</keyword>
<keyword evidence="2" id="KW-1133">Transmembrane helix</keyword>
<protein>
    <submittedName>
        <fullName evidence="3">Uncharacterized protein</fullName>
    </submittedName>
</protein>
<organism evidence="3 4">
    <name type="scientific">Morganella phage vB_MmoM_MP1</name>
    <dbReference type="NCBI Taxonomy" id="1852628"/>
    <lineage>
        <taxon>Viruses</taxon>
        <taxon>Duplodnaviria</taxon>
        <taxon>Heunggongvirae</taxon>
        <taxon>Uroviricota</taxon>
        <taxon>Caudoviricetes</taxon>
        <taxon>Pantevenvirales</taxon>
        <taxon>Straboviridae</taxon>
        <taxon>Gualtarvirus</taxon>
        <taxon>Gualtarvirus mp1</taxon>
    </lineage>
</organism>
<evidence type="ECO:0000256" key="2">
    <source>
        <dbReference type="SAM" id="Phobius"/>
    </source>
</evidence>
<feature type="transmembrane region" description="Helical" evidence="2">
    <location>
        <begin position="38"/>
        <end position="66"/>
    </location>
</feature>
<proteinExistence type="predicted"/>
<dbReference type="GeneID" id="29059409"/>
<dbReference type="EMBL" id="KX078569">
    <property type="protein sequence ID" value="ANM46558.1"/>
    <property type="molecule type" value="Genomic_DNA"/>
</dbReference>
<sequence length="107" mass="12269">MNFLAIVITVFWIVSFIFFLSSINDTCWKDLGPSHKAILVIIAVTNPTIWTLGGLSIAVFIIAGCIELPNVLKERKQKKELIKIQKEQQEKQKVELVRNYIKHCRGE</sequence>
<dbReference type="RefSeq" id="YP_009279970.1">
    <property type="nucleotide sequence ID" value="NC_031020.1"/>
</dbReference>
<gene>
    <name evidence="3" type="ORF">MP1_gp0112</name>
</gene>
<evidence type="ECO:0000313" key="4">
    <source>
        <dbReference type="Proteomes" id="UP000203816"/>
    </source>
</evidence>
<keyword evidence="2" id="KW-0812">Transmembrane</keyword>